<name>A0ABW8JIU2_9GAMM</name>
<sequence length="141" mass="16026">MAWRSVRISGFPAPSRRIELMLRILLVEDDPDVAAVTSAMLEYYGYHVTIAIDGRQGLEILSQEQPELIVTDFMMPLMSGLEMIEKIQDAGRLVPIILCSAISETHFPPHRARYDVFLQKPYDAKALIQAVETLRKRNQTP</sequence>
<evidence type="ECO:0000313" key="5">
    <source>
        <dbReference type="EMBL" id="MFK2901003.1"/>
    </source>
</evidence>
<accession>A0ABW8JIU2</accession>
<evidence type="ECO:0000256" key="1">
    <source>
        <dbReference type="ARBA" id="ARBA00022553"/>
    </source>
</evidence>
<dbReference type="RefSeq" id="WP_404547527.1">
    <property type="nucleotide sequence ID" value="NZ_JADIKJ010000012.1"/>
</dbReference>
<dbReference type="PROSITE" id="PS50110">
    <property type="entry name" value="RESPONSE_REGULATORY"/>
    <property type="match status" value="1"/>
</dbReference>
<dbReference type="Gene3D" id="3.40.50.2300">
    <property type="match status" value="1"/>
</dbReference>
<keyword evidence="6" id="KW-1185">Reference proteome</keyword>
<reference evidence="5 6" key="1">
    <citation type="submission" date="2020-10" db="EMBL/GenBank/DDBJ databases">
        <title>Phylogeny of dyella-like bacteria.</title>
        <authorList>
            <person name="Fu J."/>
        </authorList>
    </citation>
    <scope>NUCLEOTIDE SEQUENCE [LARGE SCALE GENOMIC DNA]</scope>
    <source>
        <strain evidence="5 6">JP1</strain>
    </source>
</reference>
<dbReference type="CDD" id="cd17574">
    <property type="entry name" value="REC_OmpR"/>
    <property type="match status" value="1"/>
</dbReference>
<evidence type="ECO:0000313" key="6">
    <source>
        <dbReference type="Proteomes" id="UP001620461"/>
    </source>
</evidence>
<dbReference type="SMART" id="SM00448">
    <property type="entry name" value="REC"/>
    <property type="match status" value="1"/>
</dbReference>
<dbReference type="Proteomes" id="UP001620461">
    <property type="component" value="Unassembled WGS sequence"/>
</dbReference>
<dbReference type="Pfam" id="PF00072">
    <property type="entry name" value="Response_reg"/>
    <property type="match status" value="1"/>
</dbReference>
<protein>
    <submittedName>
        <fullName evidence="5">Response regulator</fullName>
    </submittedName>
</protein>
<dbReference type="PANTHER" id="PTHR44591:SF14">
    <property type="entry name" value="PROTEIN PILG"/>
    <property type="match status" value="1"/>
</dbReference>
<keyword evidence="2" id="KW-0902">Two-component regulatory system</keyword>
<dbReference type="InterPro" id="IPR001789">
    <property type="entry name" value="Sig_transdc_resp-reg_receiver"/>
</dbReference>
<keyword evidence="1 3" id="KW-0597">Phosphoprotein</keyword>
<feature type="domain" description="Response regulatory" evidence="4">
    <location>
        <begin position="23"/>
        <end position="135"/>
    </location>
</feature>
<feature type="modified residue" description="4-aspartylphosphate" evidence="3">
    <location>
        <position position="72"/>
    </location>
</feature>
<gene>
    <name evidence="5" type="ORF">ISP15_11705</name>
</gene>
<evidence type="ECO:0000256" key="3">
    <source>
        <dbReference type="PROSITE-ProRule" id="PRU00169"/>
    </source>
</evidence>
<dbReference type="PANTHER" id="PTHR44591">
    <property type="entry name" value="STRESS RESPONSE REGULATOR PROTEIN 1"/>
    <property type="match status" value="1"/>
</dbReference>
<proteinExistence type="predicted"/>
<organism evidence="5 6">
    <name type="scientific">Dyella jejuensis</name>
    <dbReference type="NCBI Taxonomy" id="1432009"/>
    <lineage>
        <taxon>Bacteria</taxon>
        <taxon>Pseudomonadati</taxon>
        <taxon>Pseudomonadota</taxon>
        <taxon>Gammaproteobacteria</taxon>
        <taxon>Lysobacterales</taxon>
        <taxon>Rhodanobacteraceae</taxon>
        <taxon>Dyella</taxon>
    </lineage>
</organism>
<dbReference type="SUPFAM" id="SSF52172">
    <property type="entry name" value="CheY-like"/>
    <property type="match status" value="1"/>
</dbReference>
<evidence type="ECO:0000259" key="4">
    <source>
        <dbReference type="PROSITE" id="PS50110"/>
    </source>
</evidence>
<dbReference type="InterPro" id="IPR050595">
    <property type="entry name" value="Bact_response_regulator"/>
</dbReference>
<dbReference type="InterPro" id="IPR011006">
    <property type="entry name" value="CheY-like_superfamily"/>
</dbReference>
<comment type="caution">
    <text evidence="5">The sequence shown here is derived from an EMBL/GenBank/DDBJ whole genome shotgun (WGS) entry which is preliminary data.</text>
</comment>
<evidence type="ECO:0000256" key="2">
    <source>
        <dbReference type="ARBA" id="ARBA00023012"/>
    </source>
</evidence>
<dbReference type="EMBL" id="JADIKJ010000012">
    <property type="protein sequence ID" value="MFK2901003.1"/>
    <property type="molecule type" value="Genomic_DNA"/>
</dbReference>